<keyword evidence="2" id="KW-0106">Calcium</keyword>
<dbReference type="PROSITE" id="PS00018">
    <property type="entry name" value="EF_HAND_1"/>
    <property type="match status" value="1"/>
</dbReference>
<dbReference type="SUPFAM" id="SSF47473">
    <property type="entry name" value="EF-hand"/>
    <property type="match status" value="1"/>
</dbReference>
<dbReference type="InterPro" id="IPR050145">
    <property type="entry name" value="Centrin_CML-like"/>
</dbReference>
<dbReference type="InterPro" id="IPR011992">
    <property type="entry name" value="EF-hand-dom_pair"/>
</dbReference>
<dbReference type="Gene3D" id="1.10.238.10">
    <property type="entry name" value="EF-hand"/>
    <property type="match status" value="1"/>
</dbReference>
<dbReference type="PROSITE" id="PS50222">
    <property type="entry name" value="EF_HAND_2"/>
    <property type="match status" value="2"/>
</dbReference>
<feature type="non-terminal residue" evidence="4">
    <location>
        <position position="1"/>
    </location>
</feature>
<organism evidence="4 5">
    <name type="scientific">Candidula unifasciata</name>
    <dbReference type="NCBI Taxonomy" id="100452"/>
    <lineage>
        <taxon>Eukaryota</taxon>
        <taxon>Metazoa</taxon>
        <taxon>Spiralia</taxon>
        <taxon>Lophotrochozoa</taxon>
        <taxon>Mollusca</taxon>
        <taxon>Gastropoda</taxon>
        <taxon>Heterobranchia</taxon>
        <taxon>Euthyneura</taxon>
        <taxon>Panpulmonata</taxon>
        <taxon>Eupulmonata</taxon>
        <taxon>Stylommatophora</taxon>
        <taxon>Helicina</taxon>
        <taxon>Helicoidea</taxon>
        <taxon>Geomitridae</taxon>
        <taxon>Candidula</taxon>
    </lineage>
</organism>
<accession>A0A8S3YUG2</accession>
<keyword evidence="1" id="KW-0677">Repeat</keyword>
<gene>
    <name evidence="4" type="ORF">CUNI_LOCUS4813</name>
</gene>
<evidence type="ECO:0000313" key="4">
    <source>
        <dbReference type="EMBL" id="CAG5119255.1"/>
    </source>
</evidence>
<dbReference type="FunFam" id="1.10.238.10:FF:000003">
    <property type="entry name" value="Calmodulin A"/>
    <property type="match status" value="1"/>
</dbReference>
<evidence type="ECO:0000259" key="3">
    <source>
        <dbReference type="PROSITE" id="PS50222"/>
    </source>
</evidence>
<dbReference type="AlphaFoldDB" id="A0A8S3YUG2"/>
<dbReference type="Proteomes" id="UP000678393">
    <property type="component" value="Unassembled WGS sequence"/>
</dbReference>
<feature type="domain" description="EF-hand" evidence="3">
    <location>
        <begin position="69"/>
        <end position="104"/>
    </location>
</feature>
<dbReference type="OrthoDB" id="26525at2759"/>
<dbReference type="Pfam" id="PF13499">
    <property type="entry name" value="EF-hand_7"/>
    <property type="match status" value="1"/>
</dbReference>
<dbReference type="InterPro" id="IPR002048">
    <property type="entry name" value="EF_hand_dom"/>
</dbReference>
<dbReference type="CDD" id="cd00051">
    <property type="entry name" value="EFh"/>
    <property type="match status" value="1"/>
</dbReference>
<evidence type="ECO:0000256" key="1">
    <source>
        <dbReference type="ARBA" id="ARBA00022737"/>
    </source>
</evidence>
<comment type="caution">
    <text evidence="4">The sequence shown here is derived from an EMBL/GenBank/DDBJ whole genome shotgun (WGS) entry which is preliminary data.</text>
</comment>
<dbReference type="SMART" id="SM00054">
    <property type="entry name" value="EFh"/>
    <property type="match status" value="2"/>
</dbReference>
<proteinExistence type="predicted"/>
<evidence type="ECO:0000313" key="5">
    <source>
        <dbReference type="Proteomes" id="UP000678393"/>
    </source>
</evidence>
<reference evidence="4" key="1">
    <citation type="submission" date="2021-04" db="EMBL/GenBank/DDBJ databases">
        <authorList>
            <consortium name="Molecular Ecology Group"/>
        </authorList>
    </citation>
    <scope>NUCLEOTIDE SEQUENCE</scope>
</reference>
<feature type="domain" description="EF-hand" evidence="3">
    <location>
        <begin position="105"/>
        <end position="140"/>
    </location>
</feature>
<evidence type="ECO:0000256" key="2">
    <source>
        <dbReference type="ARBA" id="ARBA00022837"/>
    </source>
</evidence>
<dbReference type="PANTHER" id="PTHR23050">
    <property type="entry name" value="CALCIUM BINDING PROTEIN"/>
    <property type="match status" value="1"/>
</dbReference>
<dbReference type="InterPro" id="IPR018247">
    <property type="entry name" value="EF_Hand_1_Ca_BS"/>
</dbReference>
<keyword evidence="5" id="KW-1185">Reference proteome</keyword>
<dbReference type="GO" id="GO:0005509">
    <property type="term" value="F:calcium ion binding"/>
    <property type="evidence" value="ECO:0007669"/>
    <property type="project" value="InterPro"/>
</dbReference>
<dbReference type="EMBL" id="CAJHNH020000675">
    <property type="protein sequence ID" value="CAG5119255.1"/>
    <property type="molecule type" value="Genomic_DNA"/>
</dbReference>
<sequence length="140" mass="16162">IFLQADERSKGFLDSYDLKVAMMMMFGLKISQQEAVELLTHYGSQHPSGVWGMSPSQFQKAVTEQPTVDQDEQIRNAFMLFDKCCRGFLTLEDVRSAFHQVCPHLADHRIEMAFRELDSDKDGRVSYTDFDMMMKVDHLS</sequence>
<name>A0A8S3YUG2_9EUPU</name>
<protein>
    <recommendedName>
        <fullName evidence="3">EF-hand domain-containing protein</fullName>
    </recommendedName>
</protein>